<organism evidence="3 4">
    <name type="scientific">Angustibacter aerolatus</name>
    <dbReference type="NCBI Taxonomy" id="1162965"/>
    <lineage>
        <taxon>Bacteria</taxon>
        <taxon>Bacillati</taxon>
        <taxon>Actinomycetota</taxon>
        <taxon>Actinomycetes</taxon>
        <taxon>Kineosporiales</taxon>
        <taxon>Kineosporiaceae</taxon>
    </lineage>
</organism>
<evidence type="ECO:0000256" key="1">
    <source>
        <dbReference type="ARBA" id="ARBA00005336"/>
    </source>
</evidence>
<accession>A0ABQ6JPH1</accession>
<comment type="similarity">
    <text evidence="1">Belongs to the glycosyl hydrolase 3 family.</text>
</comment>
<gene>
    <name evidence="3" type="ORF">GCM10025868_44150</name>
</gene>
<evidence type="ECO:0000313" key="3">
    <source>
        <dbReference type="EMBL" id="GMA89165.1"/>
    </source>
</evidence>
<keyword evidence="4" id="KW-1185">Reference proteome</keyword>
<evidence type="ECO:0000313" key="4">
    <source>
        <dbReference type="Proteomes" id="UP001157017"/>
    </source>
</evidence>
<dbReference type="InterPro" id="IPR050226">
    <property type="entry name" value="NagZ_Beta-hexosaminidase"/>
</dbReference>
<feature type="compositionally biased region" description="Basic residues" evidence="2">
    <location>
        <begin position="111"/>
        <end position="121"/>
    </location>
</feature>
<dbReference type="PANTHER" id="PTHR30480">
    <property type="entry name" value="BETA-HEXOSAMINIDASE-RELATED"/>
    <property type="match status" value="1"/>
</dbReference>
<evidence type="ECO:0000256" key="2">
    <source>
        <dbReference type="SAM" id="MobiDB-lite"/>
    </source>
</evidence>
<dbReference type="Gene3D" id="3.20.20.300">
    <property type="entry name" value="Glycoside hydrolase, family 3, N-terminal domain"/>
    <property type="match status" value="1"/>
</dbReference>
<dbReference type="InterPro" id="IPR036962">
    <property type="entry name" value="Glyco_hydro_3_N_sf"/>
</dbReference>
<comment type="caution">
    <text evidence="3">The sequence shown here is derived from an EMBL/GenBank/DDBJ whole genome shotgun (WGS) entry which is preliminary data.</text>
</comment>
<reference evidence="4" key="1">
    <citation type="journal article" date="2019" name="Int. J. Syst. Evol. Microbiol.">
        <title>The Global Catalogue of Microorganisms (GCM) 10K type strain sequencing project: providing services to taxonomists for standard genome sequencing and annotation.</title>
        <authorList>
            <consortium name="The Broad Institute Genomics Platform"/>
            <consortium name="The Broad Institute Genome Sequencing Center for Infectious Disease"/>
            <person name="Wu L."/>
            <person name="Ma J."/>
        </authorList>
    </citation>
    <scope>NUCLEOTIDE SEQUENCE [LARGE SCALE GENOMIC DNA]</scope>
    <source>
        <strain evidence="4">NBRC 108730</strain>
    </source>
</reference>
<evidence type="ECO:0008006" key="5">
    <source>
        <dbReference type="Google" id="ProtNLM"/>
    </source>
</evidence>
<dbReference type="EMBL" id="BSUZ01000001">
    <property type="protein sequence ID" value="GMA89165.1"/>
    <property type="molecule type" value="Genomic_DNA"/>
</dbReference>
<proteinExistence type="inferred from homology"/>
<dbReference type="Proteomes" id="UP001157017">
    <property type="component" value="Unassembled WGS sequence"/>
</dbReference>
<sequence length="164" mass="17640">MRRAATRVVMAAFRGPDLPPWAERLLGEGLGSVCLFGSNVVDHEQVAALSARVHAAGDRVLVTSDEEGGDVTRLHMRLGSPAPGSAALGAADDLALTRAVHLDVGHEPGVGRRRPRPRAGRRREQQPAQPGDRRPQPRRRPRAWSRGTWPPPCRACRPPGSAPA</sequence>
<protein>
    <recommendedName>
        <fullName evidence="5">Glycoside hydrolase family 3 N-terminal domain-containing protein</fullName>
    </recommendedName>
</protein>
<name>A0ABQ6JPH1_9ACTN</name>
<feature type="region of interest" description="Disordered" evidence="2">
    <location>
        <begin position="102"/>
        <end position="164"/>
    </location>
</feature>
<dbReference type="PANTHER" id="PTHR30480:SF16">
    <property type="entry name" value="GLYCOSIDE HYDROLASE FAMILY 3 DOMAIN PROTEIN"/>
    <property type="match status" value="1"/>
</dbReference>